<dbReference type="Proteomes" id="UP000176631">
    <property type="component" value="Unassembled WGS sequence"/>
</dbReference>
<name>A0A1G1W9H6_9BACT</name>
<sequence length="215" mass="24020">MALYLATKLGLKKALQGNIIGWQAKEQMKKLFLFSLGVLLLIAFLFIGFYIGTKRNSKSSDLKTSNTNSVVSKTNSSDTQEKTKAKEVDLKSLMERLKSKFPAIRETKIYTEENDPYDMLGKPKWYIAGAAFWDERTNYTVTEGEKWGTAAGGSVAVYRNKSDAVEGAAMLEAAQGGVLDPGQFRRVDNILIRVSRDLTNSQQVEILNYLESQLN</sequence>
<dbReference type="STRING" id="1802593.A2172_00170"/>
<evidence type="ECO:0000313" key="2">
    <source>
        <dbReference type="EMBL" id="OGY24271.1"/>
    </source>
</evidence>
<dbReference type="EMBL" id="MHCP01000014">
    <property type="protein sequence ID" value="OGY24271.1"/>
    <property type="molecule type" value="Genomic_DNA"/>
</dbReference>
<evidence type="ECO:0000313" key="3">
    <source>
        <dbReference type="Proteomes" id="UP000176631"/>
    </source>
</evidence>
<gene>
    <name evidence="2" type="ORF">A2172_00170</name>
</gene>
<feature type="compositionally biased region" description="Low complexity" evidence="1">
    <location>
        <begin position="63"/>
        <end position="77"/>
    </location>
</feature>
<protein>
    <submittedName>
        <fullName evidence="2">Uncharacterized protein</fullName>
    </submittedName>
</protein>
<feature type="region of interest" description="Disordered" evidence="1">
    <location>
        <begin position="57"/>
        <end position="84"/>
    </location>
</feature>
<evidence type="ECO:0000256" key="1">
    <source>
        <dbReference type="SAM" id="MobiDB-lite"/>
    </source>
</evidence>
<accession>A0A1G1W9H6</accession>
<reference evidence="2 3" key="1">
    <citation type="journal article" date="2016" name="Nat. Commun.">
        <title>Thousands of microbial genomes shed light on interconnected biogeochemical processes in an aquifer system.</title>
        <authorList>
            <person name="Anantharaman K."/>
            <person name="Brown C.T."/>
            <person name="Hug L.A."/>
            <person name="Sharon I."/>
            <person name="Castelle C.J."/>
            <person name="Probst A.J."/>
            <person name="Thomas B.C."/>
            <person name="Singh A."/>
            <person name="Wilkins M.J."/>
            <person name="Karaoz U."/>
            <person name="Brodie E.L."/>
            <person name="Williams K.H."/>
            <person name="Hubbard S.S."/>
            <person name="Banfield J.F."/>
        </authorList>
    </citation>
    <scope>NUCLEOTIDE SEQUENCE [LARGE SCALE GENOMIC DNA]</scope>
</reference>
<organism evidence="2 3">
    <name type="scientific">Candidatus Woykebacteria bacterium RBG_13_40_15</name>
    <dbReference type="NCBI Taxonomy" id="1802593"/>
    <lineage>
        <taxon>Bacteria</taxon>
        <taxon>Candidatus Woykeibacteriota</taxon>
    </lineage>
</organism>
<proteinExistence type="predicted"/>
<dbReference type="AlphaFoldDB" id="A0A1G1W9H6"/>
<comment type="caution">
    <text evidence="2">The sequence shown here is derived from an EMBL/GenBank/DDBJ whole genome shotgun (WGS) entry which is preliminary data.</text>
</comment>